<keyword evidence="2" id="KW-1133">Transmembrane helix</keyword>
<protein>
    <submittedName>
        <fullName evidence="3">Uncharacterized protein</fullName>
    </submittedName>
</protein>
<name>A0AAQ4DX09_AMBAM</name>
<organism evidence="3 4">
    <name type="scientific">Amblyomma americanum</name>
    <name type="common">Lone star tick</name>
    <dbReference type="NCBI Taxonomy" id="6943"/>
    <lineage>
        <taxon>Eukaryota</taxon>
        <taxon>Metazoa</taxon>
        <taxon>Ecdysozoa</taxon>
        <taxon>Arthropoda</taxon>
        <taxon>Chelicerata</taxon>
        <taxon>Arachnida</taxon>
        <taxon>Acari</taxon>
        <taxon>Parasitiformes</taxon>
        <taxon>Ixodida</taxon>
        <taxon>Ixodoidea</taxon>
        <taxon>Ixodidae</taxon>
        <taxon>Amblyomminae</taxon>
        <taxon>Amblyomma</taxon>
    </lineage>
</organism>
<dbReference type="AlphaFoldDB" id="A0AAQ4DX09"/>
<reference evidence="3 4" key="1">
    <citation type="journal article" date="2023" name="Arcadia Sci">
        <title>De novo assembly of a long-read Amblyomma americanum tick genome.</title>
        <authorList>
            <person name="Chou S."/>
            <person name="Poskanzer K.E."/>
            <person name="Rollins M."/>
            <person name="Thuy-Boun P.S."/>
        </authorList>
    </citation>
    <scope>NUCLEOTIDE SEQUENCE [LARGE SCALE GENOMIC DNA]</scope>
    <source>
        <strain evidence="3">F_SG_1</strain>
        <tissue evidence="3">Salivary glands</tissue>
    </source>
</reference>
<feature type="compositionally biased region" description="Basic residues" evidence="1">
    <location>
        <begin position="141"/>
        <end position="151"/>
    </location>
</feature>
<sequence length="246" mass="27606">MPEAERKQKTYNSIAPVDKLKIWGLDLIETEEYEYQDDSDRDGRQEFGFTFRQLPGLPLTTSSMQLLVTFGAIVLAVAITLMIFGMVGRIFDSPEPAPEAVDNEKHSIYETRVVPARSTAPTTMTVLESRDRRNVTKASRKHLLNGHRKHATPSPTTRHAATGKAHNRRRAPAVLTTRGKGLEASRRHNYGKPSTREKVATEIDYRKLILDYENVIAVLPEDYDLDFANLQAPSTASTKSVVNETI</sequence>
<keyword evidence="2" id="KW-0472">Membrane</keyword>
<evidence type="ECO:0000313" key="4">
    <source>
        <dbReference type="Proteomes" id="UP001321473"/>
    </source>
</evidence>
<evidence type="ECO:0000313" key="3">
    <source>
        <dbReference type="EMBL" id="KAK8766999.1"/>
    </source>
</evidence>
<comment type="caution">
    <text evidence="3">The sequence shown here is derived from an EMBL/GenBank/DDBJ whole genome shotgun (WGS) entry which is preliminary data.</text>
</comment>
<feature type="region of interest" description="Disordered" evidence="1">
    <location>
        <begin position="141"/>
        <end position="171"/>
    </location>
</feature>
<keyword evidence="4" id="KW-1185">Reference proteome</keyword>
<dbReference type="EMBL" id="JARKHS020025828">
    <property type="protein sequence ID" value="KAK8766999.1"/>
    <property type="molecule type" value="Genomic_DNA"/>
</dbReference>
<proteinExistence type="predicted"/>
<dbReference type="Proteomes" id="UP001321473">
    <property type="component" value="Unassembled WGS sequence"/>
</dbReference>
<gene>
    <name evidence="3" type="ORF">V5799_006219</name>
</gene>
<evidence type="ECO:0000256" key="1">
    <source>
        <dbReference type="SAM" id="MobiDB-lite"/>
    </source>
</evidence>
<evidence type="ECO:0000256" key="2">
    <source>
        <dbReference type="SAM" id="Phobius"/>
    </source>
</evidence>
<feature type="transmembrane region" description="Helical" evidence="2">
    <location>
        <begin position="64"/>
        <end position="84"/>
    </location>
</feature>
<keyword evidence="2" id="KW-0812">Transmembrane</keyword>
<accession>A0AAQ4DX09</accession>